<gene>
    <name evidence="2" type="ORF">RGQ13_12295</name>
</gene>
<dbReference type="InterPro" id="IPR009061">
    <property type="entry name" value="DNA-bd_dom_put_sf"/>
</dbReference>
<dbReference type="Proteomes" id="UP001258994">
    <property type="component" value="Chromosome"/>
</dbReference>
<dbReference type="SUPFAM" id="SSF46955">
    <property type="entry name" value="Putative DNA-binding domain"/>
    <property type="match status" value="1"/>
</dbReference>
<dbReference type="EMBL" id="CP134145">
    <property type="protein sequence ID" value="WNC70912.1"/>
    <property type="molecule type" value="Genomic_DNA"/>
</dbReference>
<evidence type="ECO:0000259" key="1">
    <source>
        <dbReference type="Pfam" id="PF12728"/>
    </source>
</evidence>
<evidence type="ECO:0000313" key="3">
    <source>
        <dbReference type="Proteomes" id="UP001258994"/>
    </source>
</evidence>
<evidence type="ECO:0000313" key="2">
    <source>
        <dbReference type="EMBL" id="WNC70912.1"/>
    </source>
</evidence>
<protein>
    <submittedName>
        <fullName evidence="2">Helix-turn-helix domain-containing protein</fullName>
    </submittedName>
</protein>
<sequence length="143" mass="16678">MSKRINPNICKIHRSYTVEEAAILLGVHKRTIRNWIVKGLKVCDNKRPILILGTELKQFAIHQRGMNKRTCKPYELYCFKCREPRLPEQSTIEFLEETDTRGRVIAACSVCTSMMNKYFKLENITSIQRDLSVILPIQQKHIS</sequence>
<dbReference type="InterPro" id="IPR041657">
    <property type="entry name" value="HTH_17"/>
</dbReference>
<keyword evidence="3" id="KW-1185">Reference proteome</keyword>
<proteinExistence type="predicted"/>
<dbReference type="Pfam" id="PF12728">
    <property type="entry name" value="HTH_17"/>
    <property type="match status" value="1"/>
</dbReference>
<organism evidence="2 3">
    <name type="scientific">Thalassotalea psychrophila</name>
    <dbReference type="NCBI Taxonomy" id="3065647"/>
    <lineage>
        <taxon>Bacteria</taxon>
        <taxon>Pseudomonadati</taxon>
        <taxon>Pseudomonadota</taxon>
        <taxon>Gammaproteobacteria</taxon>
        <taxon>Alteromonadales</taxon>
        <taxon>Colwelliaceae</taxon>
        <taxon>Thalassotalea</taxon>
    </lineage>
</organism>
<feature type="domain" description="Helix-turn-helix" evidence="1">
    <location>
        <begin position="16"/>
        <end position="60"/>
    </location>
</feature>
<name>A0ABY9TQ33_9GAMM</name>
<accession>A0ABY9TQ33</accession>
<dbReference type="RefSeq" id="WP_348390047.1">
    <property type="nucleotide sequence ID" value="NZ_CP134145.1"/>
</dbReference>
<reference evidence="3" key="1">
    <citation type="submission" date="2023-09" db="EMBL/GenBank/DDBJ databases">
        <authorList>
            <person name="Li S."/>
            <person name="Li X."/>
            <person name="Zhang C."/>
            <person name="Zhao Z."/>
        </authorList>
    </citation>
    <scope>NUCLEOTIDE SEQUENCE [LARGE SCALE GENOMIC DNA]</scope>
    <source>
        <strain evidence="3">SQ149</strain>
    </source>
</reference>